<reference evidence="3 4" key="1">
    <citation type="submission" date="2019-06" db="EMBL/GenBank/DDBJ databases">
        <title>Lysobacter alkalisoli sp. nov. isolated from saline-alkali soil.</title>
        <authorList>
            <person name="Sun J.-Q."/>
            <person name="Xu L."/>
        </authorList>
    </citation>
    <scope>NUCLEOTIDE SEQUENCE [LARGE SCALE GENOMIC DNA]</scope>
    <source>
        <strain evidence="3 4">SJ-36</strain>
    </source>
</reference>
<dbReference type="KEGG" id="lyj:FKV23_05495"/>
<dbReference type="PANTHER" id="PTHR35562">
    <property type="entry name" value="DNA ENDONUCLEASE SMRA-RELATED"/>
    <property type="match status" value="1"/>
</dbReference>
<gene>
    <name evidence="3" type="ORF">FKV23_05495</name>
</gene>
<evidence type="ECO:0000313" key="4">
    <source>
        <dbReference type="Proteomes" id="UP000317199"/>
    </source>
</evidence>
<protein>
    <submittedName>
        <fullName evidence="3">SMR domain protein</fullName>
    </submittedName>
</protein>
<dbReference type="InterPro" id="IPR002625">
    <property type="entry name" value="Smr_dom"/>
</dbReference>
<evidence type="ECO:0000313" key="3">
    <source>
        <dbReference type="EMBL" id="QDH69603.1"/>
    </source>
</evidence>
<dbReference type="GO" id="GO:0004520">
    <property type="term" value="F:DNA endonuclease activity"/>
    <property type="evidence" value="ECO:0007669"/>
    <property type="project" value="TreeGrafter"/>
</dbReference>
<feature type="domain" description="Smr" evidence="2">
    <location>
        <begin position="104"/>
        <end position="184"/>
    </location>
</feature>
<organism evidence="3 4">
    <name type="scientific">Marilutibacter alkalisoli</name>
    <dbReference type="NCBI Taxonomy" id="2591633"/>
    <lineage>
        <taxon>Bacteria</taxon>
        <taxon>Pseudomonadati</taxon>
        <taxon>Pseudomonadota</taxon>
        <taxon>Gammaproteobacteria</taxon>
        <taxon>Lysobacterales</taxon>
        <taxon>Lysobacteraceae</taxon>
        <taxon>Marilutibacter</taxon>
    </lineage>
</organism>
<dbReference type="SMART" id="SM00463">
    <property type="entry name" value="SMR"/>
    <property type="match status" value="1"/>
</dbReference>
<feature type="region of interest" description="Disordered" evidence="1">
    <location>
        <begin position="28"/>
        <end position="54"/>
    </location>
</feature>
<accession>A0A514BQC7</accession>
<dbReference type="PROSITE" id="PS50828">
    <property type="entry name" value="SMR"/>
    <property type="match status" value="1"/>
</dbReference>
<dbReference type="AlphaFoldDB" id="A0A514BQC7"/>
<evidence type="ECO:0000256" key="1">
    <source>
        <dbReference type="SAM" id="MobiDB-lite"/>
    </source>
</evidence>
<dbReference type="RefSeq" id="WP_141622944.1">
    <property type="nucleotide sequence ID" value="NZ_CP041242.1"/>
</dbReference>
<dbReference type="OrthoDB" id="9808881at2"/>
<dbReference type="Pfam" id="PF01713">
    <property type="entry name" value="Smr"/>
    <property type="match status" value="1"/>
</dbReference>
<feature type="region of interest" description="Disordered" evidence="1">
    <location>
        <begin position="1"/>
        <end position="20"/>
    </location>
</feature>
<name>A0A514BQC7_9GAMM</name>
<dbReference type="PANTHER" id="PTHR35562:SF2">
    <property type="entry name" value="DNA ENDONUCLEASE SMRA-RELATED"/>
    <property type="match status" value="1"/>
</dbReference>
<keyword evidence="4" id="KW-1185">Reference proteome</keyword>
<sequence>MTKPRKPGQTTIGAPGDDDAALFRQAVGPVRRLESTPLPPATPRPKPRARMKEQDEIDAREAFRRGGDTPWLEAGDLLSYRRDSLPARSWLRLRRGEISAQEELDLHGTDARTAEALLRAFLADARRHGIGCVRVVHGKGLHGDGTPVLKNLVDRLLRHRSDVLAFHSAPAAQGGTGAVVVLLAPPGRR</sequence>
<dbReference type="EMBL" id="CP041242">
    <property type="protein sequence ID" value="QDH69603.1"/>
    <property type="molecule type" value="Genomic_DNA"/>
</dbReference>
<dbReference type="SUPFAM" id="SSF160443">
    <property type="entry name" value="SMR domain-like"/>
    <property type="match status" value="1"/>
</dbReference>
<evidence type="ECO:0000259" key="2">
    <source>
        <dbReference type="PROSITE" id="PS50828"/>
    </source>
</evidence>
<dbReference type="Proteomes" id="UP000317199">
    <property type="component" value="Chromosome"/>
</dbReference>
<proteinExistence type="predicted"/>
<dbReference type="Gene3D" id="3.30.1370.110">
    <property type="match status" value="1"/>
</dbReference>
<dbReference type="InterPro" id="IPR036063">
    <property type="entry name" value="Smr_dom_sf"/>
</dbReference>